<evidence type="ECO:0000256" key="1">
    <source>
        <dbReference type="ARBA" id="ARBA00004948"/>
    </source>
</evidence>
<dbReference type="PANTHER" id="PTHR13847:SF289">
    <property type="entry name" value="GLYCINE OXIDASE"/>
    <property type="match status" value="1"/>
</dbReference>
<proteinExistence type="predicted"/>
<keyword evidence="3" id="KW-0560">Oxidoreductase</keyword>
<evidence type="ECO:0000313" key="8">
    <source>
        <dbReference type="Proteomes" id="UP001206895"/>
    </source>
</evidence>
<gene>
    <name evidence="7" type="ORF">LX13_001177</name>
</gene>
<accession>A0ABT1HCC7</accession>
<dbReference type="SUPFAM" id="SSF51905">
    <property type="entry name" value="FAD/NAD(P)-binding domain"/>
    <property type="match status" value="1"/>
</dbReference>
<keyword evidence="8" id="KW-1185">Reference proteome</keyword>
<dbReference type="InterPro" id="IPR012727">
    <property type="entry name" value="Gly_oxidase_ThiO"/>
</dbReference>
<organism evidence="7 8">
    <name type="scientific">Williamsia maris</name>
    <dbReference type="NCBI Taxonomy" id="72806"/>
    <lineage>
        <taxon>Bacteria</taxon>
        <taxon>Bacillati</taxon>
        <taxon>Actinomycetota</taxon>
        <taxon>Actinomycetes</taxon>
        <taxon>Mycobacteriales</taxon>
        <taxon>Nocardiaceae</taxon>
        <taxon>Williamsia</taxon>
    </lineage>
</organism>
<dbReference type="EC" id="1.4.3.19" evidence="5"/>
<evidence type="ECO:0000256" key="3">
    <source>
        <dbReference type="ARBA" id="ARBA00023002"/>
    </source>
</evidence>
<dbReference type="RefSeq" id="WP_253660352.1">
    <property type="nucleotide sequence ID" value="NZ_BAAAJQ010000001.1"/>
</dbReference>
<evidence type="ECO:0000313" key="7">
    <source>
        <dbReference type="EMBL" id="MCP2175370.1"/>
    </source>
</evidence>
<reference evidence="7 8" key="1">
    <citation type="submission" date="2022-06" db="EMBL/GenBank/DDBJ databases">
        <title>Genomic Encyclopedia of Archaeal and Bacterial Type Strains, Phase II (KMG-II): from individual species to whole genera.</title>
        <authorList>
            <person name="Goeker M."/>
        </authorList>
    </citation>
    <scope>NUCLEOTIDE SEQUENCE [LARGE SCALE GENOMIC DNA]</scope>
    <source>
        <strain evidence="7 8">DSM 44693</strain>
    </source>
</reference>
<evidence type="ECO:0000256" key="2">
    <source>
        <dbReference type="ARBA" id="ARBA00022977"/>
    </source>
</evidence>
<dbReference type="Gene3D" id="3.30.9.10">
    <property type="entry name" value="D-Amino Acid Oxidase, subunit A, domain 2"/>
    <property type="match status" value="1"/>
</dbReference>
<dbReference type="InterPro" id="IPR006076">
    <property type="entry name" value="FAD-dep_OxRdtase"/>
</dbReference>
<comment type="catalytic activity">
    <reaction evidence="4">
        <text>glycine + O2 + H2O = glyoxylate + H2O2 + NH4(+)</text>
        <dbReference type="Rhea" id="RHEA:11532"/>
        <dbReference type="ChEBI" id="CHEBI:15377"/>
        <dbReference type="ChEBI" id="CHEBI:15379"/>
        <dbReference type="ChEBI" id="CHEBI:16240"/>
        <dbReference type="ChEBI" id="CHEBI:28938"/>
        <dbReference type="ChEBI" id="CHEBI:36655"/>
        <dbReference type="ChEBI" id="CHEBI:57305"/>
        <dbReference type="EC" id="1.4.3.19"/>
    </reaction>
</comment>
<comment type="pathway">
    <text evidence="1">Cofactor biosynthesis; thiamine diphosphate biosynthesis.</text>
</comment>
<name>A0ABT1HCC7_9NOCA</name>
<dbReference type="EMBL" id="JAMTCJ010000001">
    <property type="protein sequence ID" value="MCP2175370.1"/>
    <property type="molecule type" value="Genomic_DNA"/>
</dbReference>
<evidence type="ECO:0000256" key="5">
    <source>
        <dbReference type="ARBA" id="ARBA00050018"/>
    </source>
</evidence>
<evidence type="ECO:0000256" key="4">
    <source>
        <dbReference type="ARBA" id="ARBA00049872"/>
    </source>
</evidence>
<dbReference type="SUPFAM" id="SSF54373">
    <property type="entry name" value="FAD-linked reductases, C-terminal domain"/>
    <property type="match status" value="1"/>
</dbReference>
<dbReference type="Gene3D" id="3.50.50.60">
    <property type="entry name" value="FAD/NAD(P)-binding domain"/>
    <property type="match status" value="1"/>
</dbReference>
<dbReference type="PANTHER" id="PTHR13847">
    <property type="entry name" value="SARCOSINE DEHYDROGENASE-RELATED"/>
    <property type="match status" value="1"/>
</dbReference>
<comment type="caution">
    <text evidence="7">The sequence shown here is derived from an EMBL/GenBank/DDBJ whole genome shotgun (WGS) entry which is preliminary data.</text>
</comment>
<feature type="domain" description="FAD dependent oxidoreductase" evidence="6">
    <location>
        <begin position="5"/>
        <end position="331"/>
    </location>
</feature>
<evidence type="ECO:0000259" key="6">
    <source>
        <dbReference type="Pfam" id="PF01266"/>
    </source>
</evidence>
<sequence>MGRTLAVVGGGVIGSMIAWQAARKGWDTTIYERDPAESASWVAGGMLGCMGEARPGEDTALDLARASARRWPDLLTALADPTIVVATDTVLVAADTADAHELATRADYLLSRGLAMKPLRGRDIRSVSPGLGSSVRGGYLAPGEGAVDNRALLRALRTAATQVGVTTRTRHVTDLDDLDADQVVVAAGVGAGRLWPPAAIRAEKGEILRLRRPPTAPPPPDNVIRARWRGRLVYLVPRADGVVVGATQYEVGVETDPEPRAGGVADLLTDAIEVMPGLAEYRVSEVGGGMRPVTPDALPLIGRLDERTVLAAGHGRNGIMLAPITAELVVDHLDDTVDPRWSATLDPRRFT</sequence>
<dbReference type="NCBIfam" id="TIGR02352">
    <property type="entry name" value="thiamin_ThiO"/>
    <property type="match status" value="1"/>
</dbReference>
<protein>
    <recommendedName>
        <fullName evidence="5">glycine oxidase</fullName>
        <ecNumber evidence="5">1.4.3.19</ecNumber>
    </recommendedName>
</protein>
<keyword evidence="2" id="KW-0784">Thiamine biosynthesis</keyword>
<dbReference type="InterPro" id="IPR036188">
    <property type="entry name" value="FAD/NAD-bd_sf"/>
</dbReference>
<dbReference type="Pfam" id="PF01266">
    <property type="entry name" value="DAO"/>
    <property type="match status" value="1"/>
</dbReference>
<dbReference type="Proteomes" id="UP001206895">
    <property type="component" value="Unassembled WGS sequence"/>
</dbReference>